<accession>A0ABW7PC69</accession>
<dbReference type="EMBL" id="JBBDHD010000020">
    <property type="protein sequence ID" value="MFH7595601.1"/>
    <property type="molecule type" value="Genomic_DNA"/>
</dbReference>
<sequence length="362" mass="37532">MDSAAPPAPKPTVLRRLLPALGLLLLAPVCAEYLIGYDQIIGRPLELLTGLLYLAPLYGTVAVLIRETARRTGRGWPTILLLSAAFGLVQAGLVDQSLFNPDFVDEPSWDRDRMPTYVPVLGVSVKQVLGFVGGHVIWSFAAPVAVVEACVPRLARRPWLGRAGTVVMAVLYLLAVVVFTHEHTRTFMASPVRLGVTAAVVLALVAAAFAVPRRPAGASRRTVSRRAVSPWAAGGAAVVLLAAHQLSPPTWTGAALDAAVLALGGGLLLWCSRAAGWGGHHVPAVAGAALLVNAGLSFAVDPLGEVSLTVKYTVNAALTVAVLALLAGAHLRVRGAGAGERAGAARHALRRTGTQPGVPPAG</sequence>
<dbReference type="Proteomes" id="UP001610631">
    <property type="component" value="Unassembled WGS sequence"/>
</dbReference>
<feature type="transmembrane region" description="Helical" evidence="1">
    <location>
        <begin position="282"/>
        <end position="300"/>
    </location>
</feature>
<evidence type="ECO:0000313" key="3">
    <source>
        <dbReference type="Proteomes" id="UP001610631"/>
    </source>
</evidence>
<gene>
    <name evidence="2" type="ORF">WDV06_10935</name>
</gene>
<keyword evidence="1" id="KW-1133">Transmembrane helix</keyword>
<feature type="transmembrane region" description="Helical" evidence="1">
    <location>
        <begin position="77"/>
        <end position="94"/>
    </location>
</feature>
<feature type="transmembrane region" description="Helical" evidence="1">
    <location>
        <begin position="159"/>
        <end position="180"/>
    </location>
</feature>
<comment type="caution">
    <text evidence="2">The sequence shown here is derived from an EMBL/GenBank/DDBJ whole genome shotgun (WGS) entry which is preliminary data.</text>
</comment>
<feature type="transmembrane region" description="Helical" evidence="1">
    <location>
        <begin position="250"/>
        <end position="270"/>
    </location>
</feature>
<proteinExistence type="predicted"/>
<name>A0ABW7PC69_9ACTN</name>
<keyword evidence="1" id="KW-0472">Membrane</keyword>
<evidence type="ECO:0000313" key="2">
    <source>
        <dbReference type="EMBL" id="MFH7595601.1"/>
    </source>
</evidence>
<evidence type="ECO:0008006" key="4">
    <source>
        <dbReference type="Google" id="ProtNLM"/>
    </source>
</evidence>
<feature type="transmembrane region" description="Helical" evidence="1">
    <location>
        <begin position="192"/>
        <end position="211"/>
    </location>
</feature>
<protein>
    <recommendedName>
        <fullName evidence="4">Integral membrane protein</fullName>
    </recommendedName>
</protein>
<feature type="transmembrane region" description="Helical" evidence="1">
    <location>
        <begin position="223"/>
        <end position="244"/>
    </location>
</feature>
<feature type="transmembrane region" description="Helical" evidence="1">
    <location>
        <begin position="128"/>
        <end position="147"/>
    </location>
</feature>
<keyword evidence="1" id="KW-0812">Transmembrane</keyword>
<evidence type="ECO:0000256" key="1">
    <source>
        <dbReference type="SAM" id="Phobius"/>
    </source>
</evidence>
<keyword evidence="3" id="KW-1185">Reference proteome</keyword>
<dbReference type="RefSeq" id="WP_395509457.1">
    <property type="nucleotide sequence ID" value="NZ_JBBDHD010000020.1"/>
</dbReference>
<feature type="transmembrane region" description="Helical" evidence="1">
    <location>
        <begin position="47"/>
        <end position="65"/>
    </location>
</feature>
<organism evidence="2 3">
    <name type="scientific">Streptomyces racemochromogenes</name>
    <dbReference type="NCBI Taxonomy" id="67353"/>
    <lineage>
        <taxon>Bacteria</taxon>
        <taxon>Bacillati</taxon>
        <taxon>Actinomycetota</taxon>
        <taxon>Actinomycetes</taxon>
        <taxon>Kitasatosporales</taxon>
        <taxon>Streptomycetaceae</taxon>
        <taxon>Streptomyces</taxon>
    </lineage>
</organism>
<reference evidence="2 3" key="1">
    <citation type="submission" date="2024-03" db="EMBL/GenBank/DDBJ databases">
        <title>Whole genome sequencing of Streptomyces racemochromogenes, to identify antimicrobial biosynthetic gene clusters.</title>
        <authorList>
            <person name="Suryawanshi P."/>
            <person name="Krishnaraj P.U."/>
            <person name="Arun Y.P."/>
            <person name="Suryawanshi M.P."/>
            <person name="Rakshit O."/>
        </authorList>
    </citation>
    <scope>NUCLEOTIDE SEQUENCE [LARGE SCALE GENOMIC DNA]</scope>
    <source>
        <strain evidence="2 3">AUDT626</strain>
    </source>
</reference>
<feature type="transmembrane region" description="Helical" evidence="1">
    <location>
        <begin position="312"/>
        <end position="331"/>
    </location>
</feature>